<sequence length="129" mass="14830">MVPCSCTLLGHQSDFERVWARPSLISTPSRITVGNNSIIRNKMLRIRFLPQWLWKKNVRRRLSLREVLLISFDAANVFLNIPIPHYCQRATKTDAVPARGLRLPLTETNHLSSRTLILSSIIFSFTLLC</sequence>
<accession>A0A1I7U259</accession>
<evidence type="ECO:0000313" key="1">
    <source>
        <dbReference type="Proteomes" id="UP000095282"/>
    </source>
</evidence>
<keyword evidence="1" id="KW-1185">Reference proteome</keyword>
<dbReference type="AlphaFoldDB" id="A0A1I7U259"/>
<evidence type="ECO:0000313" key="2">
    <source>
        <dbReference type="WBParaSite" id="Csp11.Scaffold629.g14092.t1"/>
    </source>
</evidence>
<name>A0A1I7U259_9PELO</name>
<protein>
    <submittedName>
        <fullName evidence="2">Uncharacterized protein</fullName>
    </submittedName>
</protein>
<reference evidence="2" key="1">
    <citation type="submission" date="2016-11" db="UniProtKB">
        <authorList>
            <consortium name="WormBaseParasite"/>
        </authorList>
    </citation>
    <scope>IDENTIFICATION</scope>
</reference>
<dbReference type="WBParaSite" id="Csp11.Scaffold629.g14092.t1">
    <property type="protein sequence ID" value="Csp11.Scaffold629.g14092.t1"/>
    <property type="gene ID" value="Csp11.Scaffold629.g14092"/>
</dbReference>
<dbReference type="Proteomes" id="UP000095282">
    <property type="component" value="Unplaced"/>
</dbReference>
<proteinExistence type="predicted"/>
<organism evidence="1 2">
    <name type="scientific">Caenorhabditis tropicalis</name>
    <dbReference type="NCBI Taxonomy" id="1561998"/>
    <lineage>
        <taxon>Eukaryota</taxon>
        <taxon>Metazoa</taxon>
        <taxon>Ecdysozoa</taxon>
        <taxon>Nematoda</taxon>
        <taxon>Chromadorea</taxon>
        <taxon>Rhabditida</taxon>
        <taxon>Rhabditina</taxon>
        <taxon>Rhabditomorpha</taxon>
        <taxon>Rhabditoidea</taxon>
        <taxon>Rhabditidae</taxon>
        <taxon>Peloderinae</taxon>
        <taxon>Caenorhabditis</taxon>
    </lineage>
</organism>